<dbReference type="AlphaFoldDB" id="A0A1I4L1V7"/>
<evidence type="ECO:0000256" key="2">
    <source>
        <dbReference type="ARBA" id="ARBA00022676"/>
    </source>
</evidence>
<keyword evidence="7" id="KW-1185">Reference proteome</keyword>
<comment type="similarity">
    <text evidence="1">Belongs to the glycosyltransferase 28 family.</text>
</comment>
<feature type="domain" description="Erythromycin biosynthesis protein CIII-like C-terminal" evidence="4">
    <location>
        <begin position="236"/>
        <end position="375"/>
    </location>
</feature>
<dbReference type="Pfam" id="PF21036">
    <property type="entry name" value="EryCIII-like_N"/>
    <property type="match status" value="1"/>
</dbReference>
<dbReference type="CDD" id="cd03784">
    <property type="entry name" value="GT1_Gtf-like"/>
    <property type="match status" value="1"/>
</dbReference>
<evidence type="ECO:0000256" key="1">
    <source>
        <dbReference type="ARBA" id="ARBA00006962"/>
    </source>
</evidence>
<dbReference type="Pfam" id="PF06722">
    <property type="entry name" value="EryCIII-like_C"/>
    <property type="match status" value="1"/>
</dbReference>
<dbReference type="InterPro" id="IPR048284">
    <property type="entry name" value="EryCIII-like_N"/>
</dbReference>
<keyword evidence="2" id="KW-0328">Glycosyltransferase</keyword>
<protein>
    <submittedName>
        <fullName evidence="6">Glycosyltransferase/glycosyltransferase</fullName>
    </submittedName>
</protein>
<organism evidence="6 7">
    <name type="scientific">Streptomyces pini</name>
    <dbReference type="NCBI Taxonomy" id="1520580"/>
    <lineage>
        <taxon>Bacteria</taxon>
        <taxon>Bacillati</taxon>
        <taxon>Actinomycetota</taxon>
        <taxon>Actinomycetes</taxon>
        <taxon>Kitasatosporales</taxon>
        <taxon>Streptomycetaceae</taxon>
        <taxon>Streptomyces</taxon>
    </lineage>
</organism>
<dbReference type="Proteomes" id="UP000198928">
    <property type="component" value="Unassembled WGS sequence"/>
</dbReference>
<reference evidence="7" key="1">
    <citation type="submission" date="2016-10" db="EMBL/GenBank/DDBJ databases">
        <authorList>
            <person name="Varghese N."/>
            <person name="Submissions S."/>
        </authorList>
    </citation>
    <scope>NUCLEOTIDE SEQUENCE [LARGE SCALE GENOMIC DNA]</scope>
    <source>
        <strain evidence="7">PL19</strain>
    </source>
</reference>
<proteinExistence type="inferred from homology"/>
<evidence type="ECO:0000313" key="7">
    <source>
        <dbReference type="Proteomes" id="UP000198928"/>
    </source>
</evidence>
<dbReference type="GO" id="GO:0017000">
    <property type="term" value="P:antibiotic biosynthetic process"/>
    <property type="evidence" value="ECO:0007669"/>
    <property type="project" value="UniProtKB-ARBA"/>
</dbReference>
<sequence length="378" mass="41431">MRALFIGAGSPAIVFGLVPLANALRSGGHEVFMAANEPMMPSVSGNGIPAVSMAEHDIWHYVWTDRNGNPRTFVKGFEEEMRFTGGWFAHLGAEGYATLREFTGQWRPDIVVGGTMCYAAPLIAARLGVPYIRVAWDSGDWRWTDEGALPVLEPELRELGLDRIPEPDLRIEIYPPSLTPPDAFPDAQLMRWTPGNLQRKAEPWMYSRPERPRVCLTAGSRASRERSLEFLRGLAERIAPLDVEIVIPAPEELASELRRVLPGVRTGWLPLDVVVPTCDLVVHHAGGATTMTAMSAGVPQLVVSETLAFLPPVRRLADYGAAISLAPDDATDEAVATACRELLSEPSYRERAGALARELAELPPPSEFVPQLEKLAAR</sequence>
<dbReference type="OrthoDB" id="3863369at2"/>
<dbReference type="GO" id="GO:0008194">
    <property type="term" value="F:UDP-glycosyltransferase activity"/>
    <property type="evidence" value="ECO:0007669"/>
    <property type="project" value="InterPro"/>
</dbReference>
<evidence type="ECO:0000313" key="6">
    <source>
        <dbReference type="EMBL" id="SFL85000.1"/>
    </source>
</evidence>
<accession>A0A1I4L1V7</accession>
<evidence type="ECO:0000259" key="4">
    <source>
        <dbReference type="Pfam" id="PF06722"/>
    </source>
</evidence>
<keyword evidence="3 6" id="KW-0808">Transferase</keyword>
<dbReference type="InterPro" id="IPR010610">
    <property type="entry name" value="EryCIII-like_C"/>
</dbReference>
<feature type="domain" description="Erythromycin biosynthesis protein CIII-like N-terminal" evidence="5">
    <location>
        <begin position="23"/>
        <end position="219"/>
    </location>
</feature>
<dbReference type="Gene3D" id="3.40.50.2000">
    <property type="entry name" value="Glycogen Phosphorylase B"/>
    <property type="match status" value="2"/>
</dbReference>
<dbReference type="GO" id="GO:0016758">
    <property type="term" value="F:hexosyltransferase activity"/>
    <property type="evidence" value="ECO:0007669"/>
    <property type="project" value="UniProtKB-ARBA"/>
</dbReference>
<dbReference type="RefSeq" id="WP_093852307.1">
    <property type="nucleotide sequence ID" value="NZ_FOSG01000029.1"/>
</dbReference>
<dbReference type="PANTHER" id="PTHR48050:SF13">
    <property type="entry name" value="STEROL 3-BETA-GLUCOSYLTRANSFERASE UGT80A2"/>
    <property type="match status" value="1"/>
</dbReference>
<evidence type="ECO:0000259" key="5">
    <source>
        <dbReference type="Pfam" id="PF21036"/>
    </source>
</evidence>
<dbReference type="EMBL" id="FOSG01000029">
    <property type="protein sequence ID" value="SFL85000.1"/>
    <property type="molecule type" value="Genomic_DNA"/>
</dbReference>
<dbReference type="PANTHER" id="PTHR48050">
    <property type="entry name" value="STEROL 3-BETA-GLUCOSYLTRANSFERASE"/>
    <property type="match status" value="1"/>
</dbReference>
<gene>
    <name evidence="6" type="ORF">SAMN05192584_12931</name>
</gene>
<evidence type="ECO:0000256" key="3">
    <source>
        <dbReference type="ARBA" id="ARBA00022679"/>
    </source>
</evidence>
<name>A0A1I4L1V7_9ACTN</name>
<dbReference type="SUPFAM" id="SSF53756">
    <property type="entry name" value="UDP-Glycosyltransferase/glycogen phosphorylase"/>
    <property type="match status" value="1"/>
</dbReference>
<dbReference type="InterPro" id="IPR002213">
    <property type="entry name" value="UDP_glucos_trans"/>
</dbReference>
<dbReference type="InterPro" id="IPR050426">
    <property type="entry name" value="Glycosyltransferase_28"/>
</dbReference>